<evidence type="ECO:0000256" key="3">
    <source>
        <dbReference type="ARBA" id="ARBA00022528"/>
    </source>
</evidence>
<dbReference type="Pfam" id="PF05198">
    <property type="entry name" value="IF3_N"/>
    <property type="match status" value="1"/>
</dbReference>
<dbReference type="SUPFAM" id="SSF55200">
    <property type="entry name" value="Translation initiation factor IF3, C-terminal domain"/>
    <property type="match status" value="1"/>
</dbReference>
<dbReference type="Gene3D" id="3.10.20.80">
    <property type="entry name" value="Translation initiation factor 3 (IF-3), N-terminal domain"/>
    <property type="match status" value="1"/>
</dbReference>
<keyword evidence="4" id="KW-0396">Initiation factor</keyword>
<proteinExistence type="inferred from homology"/>
<dbReference type="EMBL" id="KK198755">
    <property type="protein sequence ID" value="KCW81128.1"/>
    <property type="molecule type" value="Genomic_DNA"/>
</dbReference>
<reference evidence="12" key="1">
    <citation type="submission" date="2013-07" db="EMBL/GenBank/DDBJ databases">
        <title>The genome of Eucalyptus grandis.</title>
        <authorList>
            <person name="Schmutz J."/>
            <person name="Hayes R."/>
            <person name="Myburg A."/>
            <person name="Tuskan G."/>
            <person name="Grattapaglia D."/>
            <person name="Rokhsar D.S."/>
        </authorList>
    </citation>
    <scope>NUCLEOTIDE SEQUENCE</scope>
    <source>
        <tissue evidence="12">Leaf extractions</tissue>
    </source>
</reference>
<feature type="region of interest" description="Disordered" evidence="9">
    <location>
        <begin position="119"/>
        <end position="143"/>
    </location>
</feature>
<name>A0A059CRX1_EUCGR</name>
<dbReference type="AlphaFoldDB" id="A0A059CRX1"/>
<dbReference type="Gene3D" id="3.30.110.10">
    <property type="entry name" value="Translation initiation factor 3 (IF-3), C-terminal domain"/>
    <property type="match status" value="1"/>
</dbReference>
<sequence>MAVDCCISLPPDDDCNGECANADEDELNNEFSLELPRYDAMAAVTGTFAFKPVLTSFTATPATSAAAAVAAASPPLSLSSLESSKLFGVRLPEATGLARCSLVLAPRGGSVACRYGGGGGGGSRFSGSRDWRRSRQSDSEDDQALDMSTIRSATVRLIDQKQDMVGVMSKSEAIKMAEDAELDLVILSPDADPPVVRIMDYKKFKYEQQKKKREQQKKSAASRMDLKELKMGYNIDQHDYSVRLRAAQKFLKDGDKVKVIVNLKGRENDFRNNAIELIKRFQNDVGELATEESKNFRERNMSIVLVPNKALLQKGQEPPKKPDKSSANEVSAGI</sequence>
<dbReference type="FunFam" id="3.10.20.80:FF:000003">
    <property type="entry name" value="Translation initiation factor IF-3"/>
    <property type="match status" value="1"/>
</dbReference>
<dbReference type="HAMAP" id="MF_00080">
    <property type="entry name" value="IF_3"/>
    <property type="match status" value="1"/>
</dbReference>
<dbReference type="Gramene" id="KCW81127">
    <property type="protein sequence ID" value="KCW81127"/>
    <property type="gene ID" value="EUGRSUZ_C02505"/>
</dbReference>
<feature type="domain" description="Translation initiation factor 3 C-terminal" evidence="10">
    <location>
        <begin position="225"/>
        <end position="308"/>
    </location>
</feature>
<feature type="compositionally biased region" description="Basic and acidic residues" evidence="9">
    <location>
        <begin position="317"/>
        <end position="326"/>
    </location>
</feature>
<keyword evidence="6" id="KW-0648">Protein biosynthesis</keyword>
<comment type="subcellular location">
    <subcellularLocation>
        <location evidence="1">Plastid</location>
        <location evidence="1">Chloroplast</location>
    </subcellularLocation>
</comment>
<dbReference type="FunCoup" id="A0A059CRX1">
    <property type="interactions" value="1355"/>
</dbReference>
<keyword evidence="7" id="KW-0809">Transit peptide</keyword>
<evidence type="ECO:0000256" key="1">
    <source>
        <dbReference type="ARBA" id="ARBA00004229"/>
    </source>
</evidence>
<keyword evidence="5" id="KW-0934">Plastid</keyword>
<protein>
    <recommendedName>
        <fullName evidence="13">Translation initiation factor IF-3</fullName>
    </recommendedName>
</protein>
<dbReference type="SUPFAM" id="SSF54364">
    <property type="entry name" value="Translation initiation factor IF3, N-terminal domain"/>
    <property type="match status" value="1"/>
</dbReference>
<evidence type="ECO:0000256" key="7">
    <source>
        <dbReference type="ARBA" id="ARBA00022946"/>
    </source>
</evidence>
<dbReference type="InterPro" id="IPR019814">
    <property type="entry name" value="Translation_initiation_fac_3_N"/>
</dbReference>
<dbReference type="Pfam" id="PF00707">
    <property type="entry name" value="IF3_C"/>
    <property type="match status" value="1"/>
</dbReference>
<accession>A0A059CRX1</accession>
<dbReference type="GO" id="GO:0032790">
    <property type="term" value="P:ribosome disassembly"/>
    <property type="evidence" value="ECO:0000318"/>
    <property type="project" value="GO_Central"/>
</dbReference>
<dbReference type="OMA" id="RFLAITC"/>
<dbReference type="InterPro" id="IPR036787">
    <property type="entry name" value="T_IF-3_N_sf"/>
</dbReference>
<dbReference type="NCBIfam" id="TIGR00168">
    <property type="entry name" value="infC"/>
    <property type="match status" value="1"/>
</dbReference>
<dbReference type="GO" id="GO:0043022">
    <property type="term" value="F:ribosome binding"/>
    <property type="evidence" value="ECO:0000318"/>
    <property type="project" value="GO_Central"/>
</dbReference>
<comment type="similarity">
    <text evidence="2">Belongs to the IF-3 family.</text>
</comment>
<evidence type="ECO:0000256" key="2">
    <source>
        <dbReference type="ARBA" id="ARBA00005439"/>
    </source>
</evidence>
<dbReference type="FunFam" id="3.30.110.10:FF:000003">
    <property type="entry name" value="Translation initiation factor IF-3"/>
    <property type="match status" value="1"/>
</dbReference>
<evidence type="ECO:0000259" key="10">
    <source>
        <dbReference type="Pfam" id="PF00707"/>
    </source>
</evidence>
<evidence type="ECO:0000259" key="11">
    <source>
        <dbReference type="Pfam" id="PF05198"/>
    </source>
</evidence>
<comment type="function">
    <text evidence="8">Chloroplast translation initiation factor that is essential for the coordination of leaf and chloroplast development. IF-3 binds to the 30S ribosomal subunit and shifts the equilibrium between 70S ribosomes and their 50S and 30S subunits in favor of the free subunits, thus enhancing the availability of 30S subunits on which protein synthesis initiation begins.</text>
</comment>
<evidence type="ECO:0008006" key="13">
    <source>
        <dbReference type="Google" id="ProtNLM"/>
    </source>
</evidence>
<dbReference type="InterPro" id="IPR001288">
    <property type="entry name" value="Translation_initiation_fac_3"/>
</dbReference>
<organism evidence="12">
    <name type="scientific">Eucalyptus grandis</name>
    <name type="common">Flooded gum</name>
    <dbReference type="NCBI Taxonomy" id="71139"/>
    <lineage>
        <taxon>Eukaryota</taxon>
        <taxon>Viridiplantae</taxon>
        <taxon>Streptophyta</taxon>
        <taxon>Embryophyta</taxon>
        <taxon>Tracheophyta</taxon>
        <taxon>Spermatophyta</taxon>
        <taxon>Magnoliopsida</taxon>
        <taxon>eudicotyledons</taxon>
        <taxon>Gunneridae</taxon>
        <taxon>Pentapetalae</taxon>
        <taxon>rosids</taxon>
        <taxon>malvids</taxon>
        <taxon>Myrtales</taxon>
        <taxon>Myrtaceae</taxon>
        <taxon>Myrtoideae</taxon>
        <taxon>Eucalypteae</taxon>
        <taxon>Eucalyptus</taxon>
    </lineage>
</organism>
<evidence type="ECO:0000313" key="12">
    <source>
        <dbReference type="EMBL" id="KCW81127.1"/>
    </source>
</evidence>
<keyword evidence="3" id="KW-0150">Chloroplast</keyword>
<dbReference type="PANTHER" id="PTHR10938">
    <property type="entry name" value="TRANSLATION INITIATION FACTOR IF-3"/>
    <property type="match status" value="1"/>
</dbReference>
<feature type="domain" description="Translation initiation factor 3 N-terminal" evidence="11">
    <location>
        <begin position="149"/>
        <end position="215"/>
    </location>
</feature>
<feature type="region of interest" description="Disordered" evidence="9">
    <location>
        <begin position="310"/>
        <end position="334"/>
    </location>
</feature>
<dbReference type="GO" id="GO:0003743">
    <property type="term" value="F:translation initiation factor activity"/>
    <property type="evidence" value="ECO:0000318"/>
    <property type="project" value="GO_Central"/>
</dbReference>
<evidence type="ECO:0000256" key="8">
    <source>
        <dbReference type="ARBA" id="ARBA00057772"/>
    </source>
</evidence>
<dbReference type="InterPro" id="IPR019815">
    <property type="entry name" value="Translation_initiation_fac_3_C"/>
</dbReference>
<evidence type="ECO:0000256" key="5">
    <source>
        <dbReference type="ARBA" id="ARBA00022640"/>
    </source>
</evidence>
<evidence type="ECO:0000256" key="6">
    <source>
        <dbReference type="ARBA" id="ARBA00022917"/>
    </source>
</evidence>
<dbReference type="Gramene" id="KCW81128">
    <property type="protein sequence ID" value="KCW81128"/>
    <property type="gene ID" value="EUGRSUZ_C02505"/>
</dbReference>
<dbReference type="PANTHER" id="PTHR10938:SF0">
    <property type="entry name" value="TRANSLATION INITIATION FACTOR IF-3, MITOCHONDRIAL"/>
    <property type="match status" value="1"/>
</dbReference>
<dbReference type="eggNOG" id="ENOG502QUHV">
    <property type="taxonomic scope" value="Eukaryota"/>
</dbReference>
<dbReference type="STRING" id="71139.A0A059CRX1"/>
<dbReference type="EMBL" id="KK198755">
    <property type="protein sequence ID" value="KCW81127.1"/>
    <property type="molecule type" value="Genomic_DNA"/>
</dbReference>
<feature type="compositionally biased region" description="Basic and acidic residues" evidence="9">
    <location>
        <begin position="127"/>
        <end position="138"/>
    </location>
</feature>
<evidence type="ECO:0000256" key="9">
    <source>
        <dbReference type="SAM" id="MobiDB-lite"/>
    </source>
</evidence>
<dbReference type="GO" id="GO:0003729">
    <property type="term" value="F:mRNA binding"/>
    <property type="evidence" value="ECO:0007669"/>
    <property type="project" value="UniProtKB-ARBA"/>
</dbReference>
<dbReference type="GO" id="GO:0009507">
    <property type="term" value="C:chloroplast"/>
    <property type="evidence" value="ECO:0007669"/>
    <property type="project" value="UniProtKB-SubCell"/>
</dbReference>
<evidence type="ECO:0000256" key="4">
    <source>
        <dbReference type="ARBA" id="ARBA00022540"/>
    </source>
</evidence>
<gene>
    <name evidence="12" type="ORF">EUGRSUZ_C02505</name>
</gene>
<dbReference type="InterPro" id="IPR036788">
    <property type="entry name" value="T_IF-3_C_sf"/>
</dbReference>